<evidence type="ECO:0000313" key="4">
    <source>
        <dbReference type="Proteomes" id="UP000265520"/>
    </source>
</evidence>
<dbReference type="GO" id="GO:0005886">
    <property type="term" value="C:plasma membrane"/>
    <property type="evidence" value="ECO:0007669"/>
    <property type="project" value="TreeGrafter"/>
</dbReference>
<dbReference type="GO" id="GO:0005388">
    <property type="term" value="F:P-type calcium transporter activity"/>
    <property type="evidence" value="ECO:0007669"/>
    <property type="project" value="TreeGrafter"/>
</dbReference>
<accession>A0A392NN93</accession>
<dbReference type="Pfam" id="PF00690">
    <property type="entry name" value="Cation_ATPase_N"/>
    <property type="match status" value="1"/>
</dbReference>
<dbReference type="PANTHER" id="PTHR24093:SF462">
    <property type="entry name" value="CALCIUM-TRANSPORTING ATPASE 11, PLASMA MEMBRANE-TYPE-RELATED"/>
    <property type="match status" value="1"/>
</dbReference>
<feature type="non-terminal residue" evidence="3">
    <location>
        <position position="118"/>
    </location>
</feature>
<dbReference type="InterPro" id="IPR004014">
    <property type="entry name" value="ATPase_P-typ_cation-transptr_N"/>
</dbReference>
<protein>
    <submittedName>
        <fullName evidence="3">Calcium-transporting ATPase plasma membrane-type-like</fullName>
    </submittedName>
</protein>
<feature type="non-terminal residue" evidence="3">
    <location>
        <position position="1"/>
    </location>
</feature>
<dbReference type="SUPFAM" id="SSF81665">
    <property type="entry name" value="Calcium ATPase, transmembrane domain M"/>
    <property type="match status" value="1"/>
</dbReference>
<evidence type="ECO:0000256" key="1">
    <source>
        <dbReference type="ARBA" id="ARBA00022842"/>
    </source>
</evidence>
<sequence>EKIRIALYVQKAALQFIDAGNRVEYKLSEEAIEAGFDIHPNEIASIVRSQDYKNLSNNGGVEAVARKLSVSTDEGVSEASIDCRQQIFGANRYTEKPSRTFLMFVWDALQDLTLTILM</sequence>
<dbReference type="EMBL" id="LXQA010043665">
    <property type="protein sequence ID" value="MCI00589.1"/>
    <property type="molecule type" value="Genomic_DNA"/>
</dbReference>
<dbReference type="AlphaFoldDB" id="A0A392NN93"/>
<comment type="caution">
    <text evidence="3">The sequence shown here is derived from an EMBL/GenBank/DDBJ whole genome shotgun (WGS) entry which is preliminary data.</text>
</comment>
<keyword evidence="1" id="KW-0460">Magnesium</keyword>
<name>A0A392NN93_9FABA</name>
<reference evidence="3 4" key="1">
    <citation type="journal article" date="2018" name="Front. Plant Sci.">
        <title>Red Clover (Trifolium pratense) and Zigzag Clover (T. medium) - A Picture of Genomic Similarities and Differences.</title>
        <authorList>
            <person name="Dluhosova J."/>
            <person name="Istvanek J."/>
            <person name="Nedelnik J."/>
            <person name="Repkova J."/>
        </authorList>
    </citation>
    <scope>NUCLEOTIDE SEQUENCE [LARGE SCALE GENOMIC DNA]</scope>
    <source>
        <strain evidence="4">cv. 10/8</strain>
        <tissue evidence="3">Leaf</tissue>
    </source>
</reference>
<gene>
    <name evidence="3" type="ORF">A2U01_0021609</name>
</gene>
<evidence type="ECO:0000259" key="2">
    <source>
        <dbReference type="Pfam" id="PF00690"/>
    </source>
</evidence>
<feature type="domain" description="Cation-transporting P-type ATPase N-terminal" evidence="2">
    <location>
        <begin position="58"/>
        <end position="118"/>
    </location>
</feature>
<dbReference type="InterPro" id="IPR023298">
    <property type="entry name" value="ATPase_P-typ_TM_dom_sf"/>
</dbReference>
<dbReference type="PANTHER" id="PTHR24093">
    <property type="entry name" value="CATION TRANSPORTING ATPASE"/>
    <property type="match status" value="1"/>
</dbReference>
<keyword evidence="4" id="KW-1185">Reference proteome</keyword>
<evidence type="ECO:0000313" key="3">
    <source>
        <dbReference type="EMBL" id="MCI00589.1"/>
    </source>
</evidence>
<proteinExistence type="predicted"/>
<organism evidence="3 4">
    <name type="scientific">Trifolium medium</name>
    <dbReference type="NCBI Taxonomy" id="97028"/>
    <lineage>
        <taxon>Eukaryota</taxon>
        <taxon>Viridiplantae</taxon>
        <taxon>Streptophyta</taxon>
        <taxon>Embryophyta</taxon>
        <taxon>Tracheophyta</taxon>
        <taxon>Spermatophyta</taxon>
        <taxon>Magnoliopsida</taxon>
        <taxon>eudicotyledons</taxon>
        <taxon>Gunneridae</taxon>
        <taxon>Pentapetalae</taxon>
        <taxon>rosids</taxon>
        <taxon>fabids</taxon>
        <taxon>Fabales</taxon>
        <taxon>Fabaceae</taxon>
        <taxon>Papilionoideae</taxon>
        <taxon>50 kb inversion clade</taxon>
        <taxon>NPAAA clade</taxon>
        <taxon>Hologalegina</taxon>
        <taxon>IRL clade</taxon>
        <taxon>Trifolieae</taxon>
        <taxon>Trifolium</taxon>
    </lineage>
</organism>
<dbReference type="Proteomes" id="UP000265520">
    <property type="component" value="Unassembled WGS sequence"/>
</dbReference>